<evidence type="ECO:0000256" key="2">
    <source>
        <dbReference type="ARBA" id="ARBA00023136"/>
    </source>
</evidence>
<name>A0A266QDR9_9GAMM</name>
<comment type="subcellular location">
    <subcellularLocation>
        <location evidence="4">Cell outer membrane</location>
    </subcellularLocation>
</comment>
<keyword evidence="1 4" id="KW-0732">Signal</keyword>
<evidence type="ECO:0000313" key="8">
    <source>
        <dbReference type="Proteomes" id="UP000216101"/>
    </source>
</evidence>
<feature type="domain" description="LptD C-terminal" evidence="6">
    <location>
        <begin position="346"/>
        <end position="747"/>
    </location>
</feature>
<sequence>MAAQCAGAILSFAPLVYAQGDAAVVDKPAVKADPNEQLRELDWVPMEELTDEQKALVPTACCGAYIAPPRDDAESELDPERANIFGTADYSESEKQTKFIMRDNVRLTQGRRSFHADTFTFDKVSREAELEGNIQVREPGLLLRADSAYVDTESGDARLDNARFVLYETRVRGRAENLQKFGDQVISLDQGTFTSCEPGDNTWLIEGSNITLYNDKHYGTARHMRLKIKDIPVAYAPYFRFPIGPDRLTGFLFPSIGIDTDEGIDEFTVPFYWNIAPNYDATFTPRYLADHGYLLQSEFRHKSVYFDTELRGSSLNNDRGGFSERLQDQIEAGEIDEAEAYPYKGRDRWQYNLLQTGGRNQRWSSLIDYTEVSDTDYIRDVDRGAVDLNRQAYIRQTFSAGYRTDNWRLSGKAEEFRLLTTSQLPYRELPRLQANGRYRVSDWVVTLDNEYTNFSMNRYFSDDPNNASRLGDLIVGERFRTNYGLVWDKEFSSGYIKPGAGVKTLAYKLDANNMRADAETEPQFLAPQGTLDMGLFFERDKNLFATDFTQTLEPRAYYVYRDYEDQSSLYGLTTDASYVNFDTSDVVFTYNQLFRDTRFSGGDRIDDANQLTLGVTSRFVESDSGIERLRMSIGQVTYFDDRRVSILNKADDYANTRTSSAIAGELSAQLGDHLRLTNDVLYDHQAEKISAVSSSLHYMDDQYRILNIGYRYSRDPVSLSPLDVNTAVGETLNQVDVTSLWPISNQWAVIARANYDFTYNAELDTFAGLEYTDCCYRVRILARQWVDFDLSEDFMAKLKSDDYDRGIFLEVQLRGFGTLSQRISNLLDKAMHGYGEREASLQ</sequence>
<evidence type="ECO:0000256" key="3">
    <source>
        <dbReference type="ARBA" id="ARBA00023237"/>
    </source>
</evidence>
<dbReference type="PANTHER" id="PTHR30189">
    <property type="entry name" value="LPS-ASSEMBLY PROTEIN"/>
    <property type="match status" value="1"/>
</dbReference>
<dbReference type="InterPro" id="IPR005653">
    <property type="entry name" value="OstA-like_N"/>
</dbReference>
<evidence type="ECO:0000259" key="6">
    <source>
        <dbReference type="Pfam" id="PF04453"/>
    </source>
</evidence>
<evidence type="ECO:0000256" key="4">
    <source>
        <dbReference type="HAMAP-Rule" id="MF_01411"/>
    </source>
</evidence>
<organism evidence="7 8">
    <name type="scientific">Cellvibrio mixtus</name>
    <dbReference type="NCBI Taxonomy" id="39650"/>
    <lineage>
        <taxon>Bacteria</taxon>
        <taxon>Pseudomonadati</taxon>
        <taxon>Pseudomonadota</taxon>
        <taxon>Gammaproteobacteria</taxon>
        <taxon>Cellvibrionales</taxon>
        <taxon>Cellvibrionaceae</taxon>
        <taxon>Cellvibrio</taxon>
    </lineage>
</organism>
<dbReference type="InterPro" id="IPR007543">
    <property type="entry name" value="LptD_C"/>
</dbReference>
<dbReference type="InterPro" id="IPR020889">
    <property type="entry name" value="LipoPS_assembly_LptD"/>
</dbReference>
<accession>A0A266QDR9</accession>
<dbReference type="Pfam" id="PF03968">
    <property type="entry name" value="LptD_N"/>
    <property type="match status" value="1"/>
</dbReference>
<dbReference type="EMBL" id="NHNI01000001">
    <property type="protein sequence ID" value="OZY87975.1"/>
    <property type="molecule type" value="Genomic_DNA"/>
</dbReference>
<comment type="function">
    <text evidence="4">Together with LptE, is involved in the assembly of lipopolysaccharide (LPS) at the surface of the outer membrane.</text>
</comment>
<gene>
    <name evidence="4" type="primary">lptD</name>
    <name evidence="7" type="ORF">CBP51_07765</name>
</gene>
<evidence type="ECO:0000313" key="7">
    <source>
        <dbReference type="EMBL" id="OZY87975.1"/>
    </source>
</evidence>
<comment type="caution">
    <text evidence="7">The sequence shown here is derived from an EMBL/GenBank/DDBJ whole genome shotgun (WGS) entry which is preliminary data.</text>
</comment>
<reference evidence="8" key="1">
    <citation type="submission" date="2017-05" db="EMBL/GenBank/DDBJ databases">
        <authorList>
            <person name="Barney B.M."/>
        </authorList>
    </citation>
    <scope>NUCLEOTIDE SEQUENCE [LARGE SCALE GENOMIC DNA]</scope>
    <source>
        <strain evidence="8">PSBB022</strain>
    </source>
</reference>
<dbReference type="Proteomes" id="UP000216101">
    <property type="component" value="Unassembled WGS sequence"/>
</dbReference>
<evidence type="ECO:0000256" key="1">
    <source>
        <dbReference type="ARBA" id="ARBA00022729"/>
    </source>
</evidence>
<dbReference type="AlphaFoldDB" id="A0A266QDR9"/>
<dbReference type="InterPro" id="IPR050218">
    <property type="entry name" value="LptD"/>
</dbReference>
<evidence type="ECO:0000259" key="5">
    <source>
        <dbReference type="Pfam" id="PF03968"/>
    </source>
</evidence>
<dbReference type="GO" id="GO:1990351">
    <property type="term" value="C:transporter complex"/>
    <property type="evidence" value="ECO:0007669"/>
    <property type="project" value="TreeGrafter"/>
</dbReference>
<keyword evidence="3 4" id="KW-0998">Cell outer membrane</keyword>
<comment type="subunit">
    <text evidence="4">Component of the lipopolysaccharide transport and assembly complex. Interacts with LptE and LptA.</text>
</comment>
<keyword evidence="8" id="KW-1185">Reference proteome</keyword>
<feature type="domain" description="Organic solvent tolerance-like N-terminal" evidence="5">
    <location>
        <begin position="88"/>
        <end position="216"/>
    </location>
</feature>
<dbReference type="HAMAP" id="MF_01411">
    <property type="entry name" value="LPS_assembly_LptD"/>
    <property type="match status" value="1"/>
</dbReference>
<comment type="similarity">
    <text evidence="4">Belongs to the LptD family.</text>
</comment>
<dbReference type="GO" id="GO:0015920">
    <property type="term" value="P:lipopolysaccharide transport"/>
    <property type="evidence" value="ECO:0007669"/>
    <property type="project" value="InterPro"/>
</dbReference>
<dbReference type="GO" id="GO:0043165">
    <property type="term" value="P:Gram-negative-bacterium-type cell outer membrane assembly"/>
    <property type="evidence" value="ECO:0007669"/>
    <property type="project" value="UniProtKB-UniRule"/>
</dbReference>
<proteinExistence type="inferred from homology"/>
<keyword evidence="2 4" id="KW-0472">Membrane</keyword>
<comment type="caution">
    <text evidence="4">Lacks conserved residue(s) required for the propagation of feature annotation.</text>
</comment>
<dbReference type="GO" id="GO:0009279">
    <property type="term" value="C:cell outer membrane"/>
    <property type="evidence" value="ECO:0007669"/>
    <property type="project" value="UniProtKB-SubCell"/>
</dbReference>
<dbReference type="Pfam" id="PF04453">
    <property type="entry name" value="LptD"/>
    <property type="match status" value="1"/>
</dbReference>
<dbReference type="STRING" id="1209072.GCA_000766945_03873"/>
<protein>
    <recommendedName>
        <fullName evidence="4">LPS-assembly protein LptD</fullName>
    </recommendedName>
</protein>
<dbReference type="PANTHER" id="PTHR30189:SF1">
    <property type="entry name" value="LPS-ASSEMBLY PROTEIN LPTD"/>
    <property type="match status" value="1"/>
</dbReference>